<dbReference type="OrthoDB" id="5588846at2759"/>
<proteinExistence type="predicted"/>
<dbReference type="Pfam" id="PF13920">
    <property type="entry name" value="zf-C3HC4_3"/>
    <property type="match status" value="1"/>
</dbReference>
<keyword evidence="2 4" id="KW-0863">Zinc-finger</keyword>
<keyword evidence="3" id="KW-0862">Zinc</keyword>
<dbReference type="PANTHER" id="PTHR23327">
    <property type="entry name" value="RING FINGER PROTEIN 127"/>
    <property type="match status" value="1"/>
</dbReference>
<evidence type="ECO:0000256" key="1">
    <source>
        <dbReference type="ARBA" id="ARBA00022723"/>
    </source>
</evidence>
<keyword evidence="1" id="KW-0479">Metal-binding</keyword>
<feature type="domain" description="RING-type" evidence="6">
    <location>
        <begin position="435"/>
        <end position="474"/>
    </location>
</feature>
<dbReference type="InterPro" id="IPR017907">
    <property type="entry name" value="Znf_RING_CS"/>
</dbReference>
<feature type="compositionally biased region" description="Low complexity" evidence="5">
    <location>
        <begin position="148"/>
        <end position="162"/>
    </location>
</feature>
<evidence type="ECO:0000313" key="8">
    <source>
        <dbReference type="EMBL" id="GJE87004.1"/>
    </source>
</evidence>
<feature type="region of interest" description="Disordered" evidence="5">
    <location>
        <begin position="133"/>
        <end position="178"/>
    </location>
</feature>
<dbReference type="GO" id="GO:0008270">
    <property type="term" value="F:zinc ion binding"/>
    <property type="evidence" value="ECO:0007669"/>
    <property type="project" value="UniProtKB-KW"/>
</dbReference>
<evidence type="ECO:0000259" key="7">
    <source>
        <dbReference type="PROSITE" id="PS51382"/>
    </source>
</evidence>
<dbReference type="InterPro" id="IPR013083">
    <property type="entry name" value="Znf_RING/FYVE/PHD"/>
</dbReference>
<reference evidence="8 9" key="1">
    <citation type="submission" date="2021-08" db="EMBL/GenBank/DDBJ databases">
        <title>Draft Genome Sequence of Phanerochaete sordida strain YK-624.</title>
        <authorList>
            <person name="Mori T."/>
            <person name="Dohra H."/>
            <person name="Suzuki T."/>
            <person name="Kawagishi H."/>
            <person name="Hirai H."/>
        </authorList>
    </citation>
    <scope>NUCLEOTIDE SEQUENCE [LARGE SCALE GENOMIC DNA]</scope>
    <source>
        <strain evidence="8 9">YK-624</strain>
    </source>
</reference>
<evidence type="ECO:0000313" key="9">
    <source>
        <dbReference type="Proteomes" id="UP000703269"/>
    </source>
</evidence>
<accession>A0A9P3G3L5</accession>
<sequence length="532" mass="58571">MHFAKTYTQLLLSLPPELRENAIEYRKLKKLINNVVSELQDLGYPPDKLHQVLLESKSAQDPSGKGKAKESDAAWVPISSKEDNTGYPRVVYEIKADSDRLEPRLRLLVNSSDTHTAELPLQSIAALENAELHSLDSPPETPPEPAEEQAAAASGLASTSASVQDGEQDSDPVVHISTQSNQPHEIIIPLASDTRFFEVLMQALQALGTQLGAVSDEFMENLSMLAKEVAATARPVSATSSSFQPHSKATNPALVTVQGPGLIHRGSKSDLYQWREIFQLYVDTEVFESQGERTRGERSIEEAEARLELFKNRLSERGYSTGHALKLKQSAHALQTFLDLNAFILDLKKFQYATTEATRKILKKHAKRTALPVSPSLTQRFSLPAGALVTHASSAAAAHALVPNARAGTSLAVMLVQALGETLLPIVPHIDDYACVICTAIAFKPIRLRCGHLFCVRCLVKMQKRGKGDCPMCRAPTVLAADRSNVDWALLNFMKDWFPIEAREKLQQNEKEATEEHLQEMGFDPEQGCIIA</sequence>
<dbReference type="AlphaFoldDB" id="A0A9P3G3L5"/>
<evidence type="ECO:0000256" key="5">
    <source>
        <dbReference type="SAM" id="MobiDB-lite"/>
    </source>
</evidence>
<organism evidence="8 9">
    <name type="scientific">Phanerochaete sordida</name>
    <dbReference type="NCBI Taxonomy" id="48140"/>
    <lineage>
        <taxon>Eukaryota</taxon>
        <taxon>Fungi</taxon>
        <taxon>Dikarya</taxon>
        <taxon>Basidiomycota</taxon>
        <taxon>Agaricomycotina</taxon>
        <taxon>Agaricomycetes</taxon>
        <taxon>Polyporales</taxon>
        <taxon>Phanerochaetaceae</taxon>
        <taxon>Phanerochaete</taxon>
    </lineage>
</organism>
<protein>
    <submittedName>
        <fullName evidence="8">SPX domain-containing protein</fullName>
    </submittedName>
</protein>
<keyword evidence="9" id="KW-1185">Reference proteome</keyword>
<dbReference type="SMART" id="SM00184">
    <property type="entry name" value="RING"/>
    <property type="match status" value="1"/>
</dbReference>
<evidence type="ECO:0000256" key="3">
    <source>
        <dbReference type="ARBA" id="ARBA00022833"/>
    </source>
</evidence>
<evidence type="ECO:0000259" key="6">
    <source>
        <dbReference type="PROSITE" id="PS50089"/>
    </source>
</evidence>
<dbReference type="PROSITE" id="PS50089">
    <property type="entry name" value="ZF_RING_2"/>
    <property type="match status" value="1"/>
</dbReference>
<dbReference type="EMBL" id="BPQB01000005">
    <property type="protein sequence ID" value="GJE87004.1"/>
    <property type="molecule type" value="Genomic_DNA"/>
</dbReference>
<evidence type="ECO:0000256" key="4">
    <source>
        <dbReference type="PROSITE-ProRule" id="PRU00175"/>
    </source>
</evidence>
<dbReference type="InterPro" id="IPR001841">
    <property type="entry name" value="Znf_RING"/>
</dbReference>
<name>A0A9P3G3L5_9APHY</name>
<dbReference type="Pfam" id="PF03105">
    <property type="entry name" value="SPX"/>
    <property type="match status" value="1"/>
</dbReference>
<dbReference type="PANTHER" id="PTHR23327:SF51">
    <property type="entry name" value="TRANSCRIPTIONAL REGULATOR OF YEAST FORM ADHERENCE 3"/>
    <property type="match status" value="1"/>
</dbReference>
<dbReference type="Gene3D" id="3.30.40.10">
    <property type="entry name" value="Zinc/RING finger domain, C3HC4 (zinc finger)"/>
    <property type="match status" value="1"/>
</dbReference>
<feature type="domain" description="SPX" evidence="7">
    <location>
        <begin position="1"/>
        <end position="379"/>
    </location>
</feature>
<dbReference type="PROSITE" id="PS00518">
    <property type="entry name" value="ZF_RING_1"/>
    <property type="match status" value="1"/>
</dbReference>
<gene>
    <name evidence="8" type="ORF">PsYK624_030870</name>
</gene>
<dbReference type="Proteomes" id="UP000703269">
    <property type="component" value="Unassembled WGS sequence"/>
</dbReference>
<evidence type="ECO:0000256" key="2">
    <source>
        <dbReference type="ARBA" id="ARBA00022771"/>
    </source>
</evidence>
<dbReference type="SUPFAM" id="SSF57850">
    <property type="entry name" value="RING/U-box"/>
    <property type="match status" value="1"/>
</dbReference>
<dbReference type="InterPro" id="IPR004331">
    <property type="entry name" value="SPX_dom"/>
</dbReference>
<dbReference type="PROSITE" id="PS51382">
    <property type="entry name" value="SPX"/>
    <property type="match status" value="1"/>
</dbReference>
<comment type="caution">
    <text evidence="8">The sequence shown here is derived from an EMBL/GenBank/DDBJ whole genome shotgun (WGS) entry which is preliminary data.</text>
</comment>